<dbReference type="Pfam" id="PF03942">
    <property type="entry name" value="DTW"/>
    <property type="match status" value="1"/>
</dbReference>
<dbReference type="Proteomes" id="UP000694843">
    <property type="component" value="Unplaced"/>
</dbReference>
<comment type="similarity">
    <text evidence="8">Belongs to the TDD superfamily. DTWD1 family.</text>
</comment>
<keyword evidence="3" id="KW-0808">Transferase</keyword>
<sequence length="646" mass="72558">MYLYLDKVSKQFLSVYSTSGNSDRSAKISTTTMAHVDLRQLPREQIKLLKPRRDLASVFDEFRIDDARFLEECEGRSRCCQCGQSRKYFCYTCCLPLERFRDRVPKVQLPFAVDIVKDAREIAGKSTAVHAPILAPGHVKLYTYPDIPEYSDASERVVLIFPGRGSLPLSALLPKTSTSSRSDSSLPFDRAVLVDCTWNQVKTILRDPRIAGLKRVELSQHETLFWRYQTGKPNTYLATIEALYYFTLDVHKFMVHRTSSSNKDDMDQHTKQRSMCHEIETEVLIDSRPANSEKLELKKISSSQKLEDQRSSTCDNKAIFTRAENELIASSALPASTEYLASIINEGAESPSNKFSDYNVQSSDLLNLSEQQFTCTTEHASVVTPLNEIRISSEVKTASASESQYVSACKAALVEESTSKCFGKYSTNSTDDWSINVAHVPHTSRNSTKIPKRNVNNYLKVTEAPGSECCEDLKIESIHRSRTDEAEKTVHTGDGGNAMSRHDNSLGAIKSPPVISDTSVGITHASTVEISDCGYCEGRAGFFFKENSAQKHLEGVKTADDDNETDEIKIAYAGKAVPIRRPSDDQQDSVEERMTNDDKAMVAGQPSEQLFIDECCHQFDNLLFYFKFMFDKIHNLYGAETLRAYK</sequence>
<organism evidence="13 14">
    <name type="scientific">Hyalella azteca</name>
    <name type="common">Amphipod</name>
    <dbReference type="NCBI Taxonomy" id="294128"/>
    <lineage>
        <taxon>Eukaryota</taxon>
        <taxon>Metazoa</taxon>
        <taxon>Ecdysozoa</taxon>
        <taxon>Arthropoda</taxon>
        <taxon>Crustacea</taxon>
        <taxon>Multicrustacea</taxon>
        <taxon>Malacostraca</taxon>
        <taxon>Eumalacostraca</taxon>
        <taxon>Peracarida</taxon>
        <taxon>Amphipoda</taxon>
        <taxon>Senticaudata</taxon>
        <taxon>Talitrida</taxon>
        <taxon>Talitroidea</taxon>
        <taxon>Hyalellidae</taxon>
        <taxon>Hyalella</taxon>
    </lineage>
</organism>
<accession>A0A8B7MYU2</accession>
<dbReference type="KEGG" id="hazt:108664609"/>
<evidence type="ECO:0000256" key="5">
    <source>
        <dbReference type="ARBA" id="ARBA00022694"/>
    </source>
</evidence>
<evidence type="ECO:0000256" key="4">
    <source>
        <dbReference type="ARBA" id="ARBA00022691"/>
    </source>
</evidence>
<gene>
    <name evidence="14" type="primary">LOC108664609</name>
</gene>
<evidence type="ECO:0000256" key="11">
    <source>
        <dbReference type="ARBA" id="ARBA00048718"/>
    </source>
</evidence>
<comment type="function">
    <text evidence="7">Catalyzes the formation of 3-(3-amino-3-carboxypropyl)uridine (acp3U) at position 20 in the D-loop of several cytoplasmic tRNAs (acp3U(20)).</text>
</comment>
<protein>
    <recommendedName>
        <fullName evidence="9">tRNA-uridine aminocarboxypropyltransferase 1</fullName>
        <ecNumber evidence="2">2.5.1.25</ecNumber>
    </recommendedName>
    <alternativeName>
        <fullName evidence="10">DTW domain-containing protein 1</fullName>
    </alternativeName>
</protein>
<dbReference type="InterPro" id="IPR005636">
    <property type="entry name" value="DTW"/>
</dbReference>
<evidence type="ECO:0000313" key="13">
    <source>
        <dbReference type="Proteomes" id="UP000694843"/>
    </source>
</evidence>
<dbReference type="SMART" id="SM01144">
    <property type="entry name" value="DTW"/>
    <property type="match status" value="1"/>
</dbReference>
<evidence type="ECO:0000313" key="14">
    <source>
        <dbReference type="RefSeq" id="XP_018006721.1"/>
    </source>
</evidence>
<dbReference type="GO" id="GO:0016432">
    <property type="term" value="F:tRNA-uridine aminocarboxypropyltransferase activity"/>
    <property type="evidence" value="ECO:0007669"/>
    <property type="project" value="UniProtKB-EC"/>
</dbReference>
<dbReference type="OrthoDB" id="3173at2759"/>
<dbReference type="GO" id="GO:0006400">
    <property type="term" value="P:tRNA modification"/>
    <property type="evidence" value="ECO:0007669"/>
    <property type="project" value="TreeGrafter"/>
</dbReference>
<comment type="catalytic activity">
    <reaction evidence="11">
        <text>a uridine in tRNA + S-adenosyl-L-methionine = a 3-[(3S)-3-amino-3-carboxypropyl]uridine in tRNA + S-methyl-5'-thioadenosine + H(+)</text>
        <dbReference type="Rhea" id="RHEA:62432"/>
        <dbReference type="Rhea" id="RHEA-COMP:13339"/>
        <dbReference type="Rhea" id="RHEA-COMP:16092"/>
        <dbReference type="ChEBI" id="CHEBI:15378"/>
        <dbReference type="ChEBI" id="CHEBI:17509"/>
        <dbReference type="ChEBI" id="CHEBI:59789"/>
        <dbReference type="ChEBI" id="CHEBI:65315"/>
        <dbReference type="ChEBI" id="CHEBI:82930"/>
        <dbReference type="EC" id="2.5.1.25"/>
    </reaction>
</comment>
<evidence type="ECO:0000256" key="10">
    <source>
        <dbReference type="ARBA" id="ARBA00042508"/>
    </source>
</evidence>
<dbReference type="RefSeq" id="XP_018006721.1">
    <property type="nucleotide sequence ID" value="XM_018151232.2"/>
</dbReference>
<evidence type="ECO:0000256" key="6">
    <source>
        <dbReference type="ARBA" id="ARBA00023242"/>
    </source>
</evidence>
<evidence type="ECO:0000256" key="3">
    <source>
        <dbReference type="ARBA" id="ARBA00022679"/>
    </source>
</evidence>
<keyword evidence="4" id="KW-0949">S-adenosyl-L-methionine</keyword>
<evidence type="ECO:0000256" key="2">
    <source>
        <dbReference type="ARBA" id="ARBA00012386"/>
    </source>
</evidence>
<dbReference type="PANTHER" id="PTHR15627">
    <property type="entry name" value="NATURAL KILLER CELL-SPECIFIC ANTIGEN KLIP1"/>
    <property type="match status" value="1"/>
</dbReference>
<evidence type="ECO:0000256" key="9">
    <source>
        <dbReference type="ARBA" id="ARBA00039242"/>
    </source>
</evidence>
<dbReference type="GeneID" id="108664609"/>
<keyword evidence="6" id="KW-0539">Nucleus</keyword>
<evidence type="ECO:0000259" key="12">
    <source>
        <dbReference type="SMART" id="SM01144"/>
    </source>
</evidence>
<dbReference type="PANTHER" id="PTHR15627:SF8">
    <property type="entry name" value="TRNA-URIDINE AMINOCARBOXYPROPYLTRANSFERASE 1"/>
    <property type="match status" value="1"/>
</dbReference>
<keyword evidence="5" id="KW-0819">tRNA processing</keyword>
<evidence type="ECO:0000256" key="1">
    <source>
        <dbReference type="ARBA" id="ARBA00004123"/>
    </source>
</evidence>
<name>A0A8B7MYU2_HYAAZ</name>
<evidence type="ECO:0000256" key="8">
    <source>
        <dbReference type="ARBA" id="ARBA00038290"/>
    </source>
</evidence>
<dbReference type="InterPro" id="IPR051521">
    <property type="entry name" value="tRNA_Mod/Golgi_Maint"/>
</dbReference>
<proteinExistence type="inferred from homology"/>
<feature type="domain" description="DTW" evidence="12">
    <location>
        <begin position="86"/>
        <end position="263"/>
    </location>
</feature>
<comment type="subcellular location">
    <subcellularLocation>
        <location evidence="1">Nucleus</location>
    </subcellularLocation>
</comment>
<keyword evidence="13" id="KW-1185">Reference proteome</keyword>
<reference evidence="14" key="1">
    <citation type="submission" date="2025-08" db="UniProtKB">
        <authorList>
            <consortium name="RefSeq"/>
        </authorList>
    </citation>
    <scope>IDENTIFICATION</scope>
    <source>
        <tissue evidence="14">Whole organism</tissue>
    </source>
</reference>
<evidence type="ECO:0000256" key="7">
    <source>
        <dbReference type="ARBA" id="ARBA00037050"/>
    </source>
</evidence>
<dbReference type="EC" id="2.5.1.25" evidence="2"/>
<dbReference type="AlphaFoldDB" id="A0A8B7MYU2"/>
<dbReference type="GO" id="GO:0005634">
    <property type="term" value="C:nucleus"/>
    <property type="evidence" value="ECO:0007669"/>
    <property type="project" value="UniProtKB-SubCell"/>
</dbReference>